<dbReference type="STRING" id="39947.A0A0P0XW27"/>
<evidence type="ECO:0000256" key="1">
    <source>
        <dbReference type="SAM" id="Phobius"/>
    </source>
</evidence>
<dbReference type="PaxDb" id="39947-A0A0P0XW27"/>
<reference evidence="3" key="1">
    <citation type="journal article" date="2005" name="Nature">
        <title>The map-based sequence of the rice genome.</title>
        <authorList>
            <consortium name="International rice genome sequencing project (IRGSP)"/>
            <person name="Matsumoto T."/>
            <person name="Wu J."/>
            <person name="Kanamori H."/>
            <person name="Katayose Y."/>
            <person name="Fujisawa M."/>
            <person name="Namiki N."/>
            <person name="Mizuno H."/>
            <person name="Yamamoto K."/>
            <person name="Antonio B.A."/>
            <person name="Baba T."/>
            <person name="Sakata K."/>
            <person name="Nagamura Y."/>
            <person name="Aoki H."/>
            <person name="Arikawa K."/>
            <person name="Arita K."/>
            <person name="Bito T."/>
            <person name="Chiden Y."/>
            <person name="Fujitsuka N."/>
            <person name="Fukunaka R."/>
            <person name="Hamada M."/>
            <person name="Harada C."/>
            <person name="Hayashi A."/>
            <person name="Hijishita S."/>
            <person name="Honda M."/>
            <person name="Hosokawa S."/>
            <person name="Ichikawa Y."/>
            <person name="Idonuma A."/>
            <person name="Iijima M."/>
            <person name="Ikeda M."/>
            <person name="Ikeno M."/>
            <person name="Ito K."/>
            <person name="Ito S."/>
            <person name="Ito T."/>
            <person name="Ito Y."/>
            <person name="Ito Y."/>
            <person name="Iwabuchi A."/>
            <person name="Kamiya K."/>
            <person name="Karasawa W."/>
            <person name="Kurita K."/>
            <person name="Katagiri S."/>
            <person name="Kikuta A."/>
            <person name="Kobayashi H."/>
            <person name="Kobayashi N."/>
            <person name="Machita K."/>
            <person name="Maehara T."/>
            <person name="Masukawa M."/>
            <person name="Mizubayashi T."/>
            <person name="Mukai Y."/>
            <person name="Nagasaki H."/>
            <person name="Nagata Y."/>
            <person name="Naito S."/>
            <person name="Nakashima M."/>
            <person name="Nakama Y."/>
            <person name="Nakamichi Y."/>
            <person name="Nakamura M."/>
            <person name="Meguro A."/>
            <person name="Negishi M."/>
            <person name="Ohta I."/>
            <person name="Ohta T."/>
            <person name="Okamoto M."/>
            <person name="Ono N."/>
            <person name="Saji S."/>
            <person name="Sakaguchi M."/>
            <person name="Sakai K."/>
            <person name="Shibata M."/>
            <person name="Shimokawa T."/>
            <person name="Song J."/>
            <person name="Takazaki Y."/>
            <person name="Terasawa K."/>
            <person name="Tsugane M."/>
            <person name="Tsuji K."/>
            <person name="Ueda S."/>
            <person name="Waki K."/>
            <person name="Yamagata H."/>
            <person name="Yamamoto M."/>
            <person name="Yamamoto S."/>
            <person name="Yamane H."/>
            <person name="Yoshiki S."/>
            <person name="Yoshihara R."/>
            <person name="Yukawa K."/>
            <person name="Zhong H."/>
            <person name="Yano M."/>
            <person name="Yuan Q."/>
            <person name="Ouyang S."/>
            <person name="Liu J."/>
            <person name="Jones K.M."/>
            <person name="Gansberger K."/>
            <person name="Moffat K."/>
            <person name="Hill J."/>
            <person name="Bera J."/>
            <person name="Fadrosh D."/>
            <person name="Jin S."/>
            <person name="Johri S."/>
            <person name="Kim M."/>
            <person name="Overton L."/>
            <person name="Reardon M."/>
            <person name="Tsitrin T."/>
            <person name="Vuong H."/>
            <person name="Weaver B."/>
            <person name="Ciecko A."/>
            <person name="Tallon L."/>
            <person name="Jackson J."/>
            <person name="Pai G."/>
            <person name="Aken S.V."/>
            <person name="Utterback T."/>
            <person name="Reidmuller S."/>
            <person name="Feldblyum T."/>
            <person name="Hsiao J."/>
            <person name="Zismann V."/>
            <person name="Iobst S."/>
            <person name="de Vazeille A.R."/>
            <person name="Buell C.R."/>
            <person name="Ying K."/>
            <person name="Li Y."/>
            <person name="Lu T."/>
            <person name="Huang Y."/>
            <person name="Zhao Q."/>
            <person name="Feng Q."/>
            <person name="Zhang L."/>
            <person name="Zhu J."/>
            <person name="Weng Q."/>
            <person name="Mu J."/>
            <person name="Lu Y."/>
            <person name="Fan D."/>
            <person name="Liu Y."/>
            <person name="Guan J."/>
            <person name="Zhang Y."/>
            <person name="Yu S."/>
            <person name="Liu X."/>
            <person name="Zhang Y."/>
            <person name="Hong G."/>
            <person name="Han B."/>
            <person name="Choisne N."/>
            <person name="Demange N."/>
            <person name="Orjeda G."/>
            <person name="Samain S."/>
            <person name="Cattolico L."/>
            <person name="Pelletier E."/>
            <person name="Couloux A."/>
            <person name="Segurens B."/>
            <person name="Wincker P."/>
            <person name="D'Hont A."/>
            <person name="Scarpelli C."/>
            <person name="Weissenbach J."/>
            <person name="Salanoubat M."/>
            <person name="Quetier F."/>
            <person name="Yu Y."/>
            <person name="Kim H.R."/>
            <person name="Rambo T."/>
            <person name="Currie J."/>
            <person name="Collura K."/>
            <person name="Luo M."/>
            <person name="Yang T."/>
            <person name="Ammiraju J.S.S."/>
            <person name="Engler F."/>
            <person name="Soderlund C."/>
            <person name="Wing R.A."/>
            <person name="Palmer L.E."/>
            <person name="de la Bastide M."/>
            <person name="Spiegel L."/>
            <person name="Nascimento L."/>
            <person name="Zutavern T."/>
            <person name="O'Shaughnessy A."/>
            <person name="Dike S."/>
            <person name="Dedhia N."/>
            <person name="Preston R."/>
            <person name="Balija V."/>
            <person name="McCombie W.R."/>
            <person name="Chow T."/>
            <person name="Chen H."/>
            <person name="Chung M."/>
            <person name="Chen C."/>
            <person name="Shaw J."/>
            <person name="Wu H."/>
            <person name="Hsiao K."/>
            <person name="Chao Y."/>
            <person name="Chu M."/>
            <person name="Cheng C."/>
            <person name="Hour A."/>
            <person name="Lee P."/>
            <person name="Lin S."/>
            <person name="Lin Y."/>
            <person name="Liou J."/>
            <person name="Liu S."/>
            <person name="Hsing Y."/>
            <person name="Raghuvanshi S."/>
            <person name="Mohanty A."/>
            <person name="Bharti A.K."/>
            <person name="Gaur A."/>
            <person name="Gupta V."/>
            <person name="Kumar D."/>
            <person name="Ravi V."/>
            <person name="Vij S."/>
            <person name="Kapur A."/>
            <person name="Khurana P."/>
            <person name="Khurana P."/>
            <person name="Khurana J.P."/>
            <person name="Tyagi A.K."/>
            <person name="Gaikwad K."/>
            <person name="Singh A."/>
            <person name="Dalal V."/>
            <person name="Srivastava S."/>
            <person name="Dixit A."/>
            <person name="Pal A.K."/>
            <person name="Ghazi I.A."/>
            <person name="Yadav M."/>
            <person name="Pandit A."/>
            <person name="Bhargava A."/>
            <person name="Sureshbabu K."/>
            <person name="Batra K."/>
            <person name="Sharma T.R."/>
            <person name="Mohapatra T."/>
            <person name="Singh N.K."/>
            <person name="Messing J."/>
            <person name="Nelson A.B."/>
            <person name="Fuks G."/>
            <person name="Kavchok S."/>
            <person name="Keizer G."/>
            <person name="Linton E."/>
            <person name="Llaca V."/>
            <person name="Song R."/>
            <person name="Tanyolac B."/>
            <person name="Young S."/>
            <person name="Ho-Il K."/>
            <person name="Hahn J.H."/>
            <person name="Sangsakoo G."/>
            <person name="Vanavichit A."/>
            <person name="de Mattos Luiz.A.T."/>
            <person name="Zimmer P.D."/>
            <person name="Malone G."/>
            <person name="Dellagostin O."/>
            <person name="de Oliveira A.C."/>
            <person name="Bevan M."/>
            <person name="Bancroft I."/>
            <person name="Minx P."/>
            <person name="Cordum H."/>
            <person name="Wilson R."/>
            <person name="Cheng Z."/>
            <person name="Jin W."/>
            <person name="Jiang J."/>
            <person name="Leong S.A."/>
            <person name="Iwama H."/>
            <person name="Gojobori T."/>
            <person name="Itoh T."/>
            <person name="Niimura Y."/>
            <person name="Fujii Y."/>
            <person name="Habara T."/>
            <person name="Sakai H."/>
            <person name="Sato Y."/>
            <person name="Wilson G."/>
            <person name="Kumar K."/>
            <person name="McCouch S."/>
            <person name="Juretic N."/>
            <person name="Hoen D."/>
            <person name="Wright S."/>
            <person name="Bruskiewich R."/>
            <person name="Bureau T."/>
            <person name="Miyao A."/>
            <person name="Hirochika H."/>
            <person name="Nishikawa T."/>
            <person name="Kadowaki K."/>
            <person name="Sugiura M."/>
            <person name="Burr B."/>
            <person name="Sasaki T."/>
        </authorList>
    </citation>
    <scope>NUCLEOTIDE SEQUENCE [LARGE SCALE GENOMIC DNA]</scope>
    <source>
        <strain evidence="3">cv. Nipponbare</strain>
    </source>
</reference>
<organism evidence="2 3">
    <name type="scientific">Oryza sativa subsp. japonica</name>
    <name type="common">Rice</name>
    <dbReference type="NCBI Taxonomy" id="39947"/>
    <lineage>
        <taxon>Eukaryota</taxon>
        <taxon>Viridiplantae</taxon>
        <taxon>Streptophyta</taxon>
        <taxon>Embryophyta</taxon>
        <taxon>Tracheophyta</taxon>
        <taxon>Spermatophyta</taxon>
        <taxon>Magnoliopsida</taxon>
        <taxon>Liliopsida</taxon>
        <taxon>Poales</taxon>
        <taxon>Poaceae</taxon>
        <taxon>BOP clade</taxon>
        <taxon>Oryzoideae</taxon>
        <taxon>Oryzeae</taxon>
        <taxon>Oryzinae</taxon>
        <taxon>Oryza</taxon>
        <taxon>Oryza sativa</taxon>
    </lineage>
</organism>
<keyword evidence="1" id="KW-1133">Transmembrane helix</keyword>
<evidence type="ECO:0000313" key="2">
    <source>
        <dbReference type="EMBL" id="BAT11606.1"/>
    </source>
</evidence>
<accession>A0A0P0XW27</accession>
<name>A0A0P0XW27_ORYSJ</name>
<dbReference type="AlphaFoldDB" id="A0A0P0XW27"/>
<dbReference type="Gramene" id="Os10t0509700-01">
    <property type="protein sequence ID" value="Os10t0509700-01"/>
    <property type="gene ID" value="Os10g0509700"/>
</dbReference>
<reference evidence="2 3" key="3">
    <citation type="journal article" date="2013" name="Rice">
        <title>Improvement of the Oryza sativa Nipponbare reference genome using next generation sequence and optical map data.</title>
        <authorList>
            <person name="Kawahara Y."/>
            <person name="de la Bastide M."/>
            <person name="Hamilton J.P."/>
            <person name="Kanamori H."/>
            <person name="McCombie W.R."/>
            <person name="Ouyang S."/>
            <person name="Schwartz D.C."/>
            <person name="Tanaka T."/>
            <person name="Wu J."/>
            <person name="Zhou S."/>
            <person name="Childs K.L."/>
            <person name="Davidson R.M."/>
            <person name="Lin H."/>
            <person name="Quesada-Ocampo L."/>
            <person name="Vaillancourt B."/>
            <person name="Sakai H."/>
            <person name="Lee S.S."/>
            <person name="Kim J."/>
            <person name="Numa H."/>
            <person name="Itoh T."/>
            <person name="Buell C.R."/>
            <person name="Matsumoto T."/>
        </authorList>
    </citation>
    <scope>NUCLEOTIDE SEQUENCE [LARGE SCALE GENOMIC DNA]</scope>
    <source>
        <strain evidence="3">cv. Nipponbare</strain>
    </source>
</reference>
<sequence>MRRRQSSIWLLPAILQPLFIYFRFILLRFLVSLLFNSFDSIEVSIGSASISCFFASFDLLWDDFFASVHRIRIS</sequence>
<keyword evidence="1" id="KW-0472">Membrane</keyword>
<reference evidence="2 3" key="2">
    <citation type="journal article" date="2013" name="Plant Cell Physiol.">
        <title>Rice Annotation Project Database (RAP-DB): an integrative and interactive database for rice genomics.</title>
        <authorList>
            <person name="Sakai H."/>
            <person name="Lee S.S."/>
            <person name="Tanaka T."/>
            <person name="Numa H."/>
            <person name="Kim J."/>
            <person name="Kawahara Y."/>
            <person name="Wakimoto H."/>
            <person name="Yang C.C."/>
            <person name="Iwamoto M."/>
            <person name="Abe T."/>
            <person name="Yamada Y."/>
            <person name="Muto A."/>
            <person name="Inokuchi H."/>
            <person name="Ikemura T."/>
            <person name="Matsumoto T."/>
            <person name="Sasaki T."/>
            <person name="Itoh T."/>
        </authorList>
    </citation>
    <scope>NUCLEOTIDE SEQUENCE [LARGE SCALE GENOMIC DNA]</scope>
    <source>
        <strain evidence="3">cv. Nipponbare</strain>
    </source>
</reference>
<protein>
    <submittedName>
        <fullName evidence="2">Os10g0509700 protein</fullName>
    </submittedName>
</protein>
<proteinExistence type="predicted"/>
<keyword evidence="1" id="KW-0812">Transmembrane</keyword>
<dbReference type="InParanoid" id="A0A0P0XW27"/>
<feature type="transmembrane region" description="Helical" evidence="1">
    <location>
        <begin position="7"/>
        <end position="31"/>
    </location>
</feature>
<gene>
    <name evidence="2" type="ordered locus">Os10g0509700</name>
    <name evidence="2" type="ORF">OSNPB_100509700</name>
</gene>
<keyword evidence="3" id="KW-1185">Reference proteome</keyword>
<dbReference type="Proteomes" id="UP000059680">
    <property type="component" value="Chromosome 10"/>
</dbReference>
<dbReference type="EMBL" id="AP014966">
    <property type="protein sequence ID" value="BAT11606.1"/>
    <property type="molecule type" value="Genomic_DNA"/>
</dbReference>
<evidence type="ECO:0000313" key="3">
    <source>
        <dbReference type="Proteomes" id="UP000059680"/>
    </source>
</evidence>